<gene>
    <name evidence="1" type="ORF">CLV99_0995</name>
</gene>
<dbReference type="RefSeq" id="WP_133583333.1">
    <property type="nucleotide sequence ID" value="NZ_SNYV01000011.1"/>
</dbReference>
<reference evidence="1 2" key="1">
    <citation type="submission" date="2019-03" db="EMBL/GenBank/DDBJ databases">
        <title>Genomic Encyclopedia of Archaeal and Bacterial Type Strains, Phase II (KMG-II): from individual species to whole genera.</title>
        <authorList>
            <person name="Goeker M."/>
        </authorList>
    </citation>
    <scope>NUCLEOTIDE SEQUENCE [LARGE SCALE GENOMIC DNA]</scope>
    <source>
        <strain evidence="1 2">DSM 28353</strain>
    </source>
</reference>
<sequence length="67" mass="7881">MEQYEYFCAISKHLYSELENVALVSYAYSLNGIDNSELEQRKAELLHKIEEHLNGLEMAIFEKENKL</sequence>
<comment type="caution">
    <text evidence="1">The sequence shown here is derived from an EMBL/GenBank/DDBJ whole genome shotgun (WGS) entry which is preliminary data.</text>
</comment>
<dbReference type="AlphaFoldDB" id="A0A4R6WLE0"/>
<keyword evidence="2" id="KW-1185">Reference proteome</keyword>
<name>A0A4R6WLE0_9SPHI</name>
<proteinExistence type="predicted"/>
<evidence type="ECO:0000313" key="1">
    <source>
        <dbReference type="EMBL" id="TDQ79552.1"/>
    </source>
</evidence>
<evidence type="ECO:0000313" key="2">
    <source>
        <dbReference type="Proteomes" id="UP000295292"/>
    </source>
</evidence>
<accession>A0A4R6WLE0</accession>
<protein>
    <submittedName>
        <fullName evidence="1">Uncharacterized protein</fullName>
    </submittedName>
</protein>
<dbReference type="EMBL" id="SNYV01000011">
    <property type="protein sequence ID" value="TDQ79552.1"/>
    <property type="molecule type" value="Genomic_DNA"/>
</dbReference>
<organism evidence="1 2">
    <name type="scientific">Sphingobacterium yanglingense</name>
    <dbReference type="NCBI Taxonomy" id="1437280"/>
    <lineage>
        <taxon>Bacteria</taxon>
        <taxon>Pseudomonadati</taxon>
        <taxon>Bacteroidota</taxon>
        <taxon>Sphingobacteriia</taxon>
        <taxon>Sphingobacteriales</taxon>
        <taxon>Sphingobacteriaceae</taxon>
        <taxon>Sphingobacterium</taxon>
    </lineage>
</organism>
<dbReference type="Proteomes" id="UP000295292">
    <property type="component" value="Unassembled WGS sequence"/>
</dbReference>